<evidence type="ECO:0000256" key="1">
    <source>
        <dbReference type="SAM" id="MobiDB-lite"/>
    </source>
</evidence>
<dbReference type="EMBL" id="GACK01002937">
    <property type="protein sequence ID" value="JAA62097.1"/>
    <property type="molecule type" value="mRNA"/>
</dbReference>
<organism evidence="2">
    <name type="scientific">Rhipicephalus pulchellus</name>
    <name type="common">Yellow backed tick</name>
    <name type="synonym">Dermacentor pulchellus</name>
    <dbReference type="NCBI Taxonomy" id="72859"/>
    <lineage>
        <taxon>Eukaryota</taxon>
        <taxon>Metazoa</taxon>
        <taxon>Ecdysozoa</taxon>
        <taxon>Arthropoda</taxon>
        <taxon>Chelicerata</taxon>
        <taxon>Arachnida</taxon>
        <taxon>Acari</taxon>
        <taxon>Parasitiformes</taxon>
        <taxon>Ixodida</taxon>
        <taxon>Ixodoidea</taxon>
        <taxon>Ixodidae</taxon>
        <taxon>Rhipicephalinae</taxon>
        <taxon>Rhipicephalus</taxon>
        <taxon>Rhipicephalus</taxon>
    </lineage>
</organism>
<proteinExistence type="evidence at transcript level"/>
<reference evidence="2" key="1">
    <citation type="submission" date="2012-11" db="EMBL/GenBank/DDBJ databases">
        <authorList>
            <person name="Lucero-Rivera Y.E."/>
            <person name="Tovar-Ramirez D."/>
        </authorList>
    </citation>
    <scope>NUCLEOTIDE SEQUENCE</scope>
    <source>
        <tissue evidence="2">Salivary gland</tissue>
    </source>
</reference>
<sequence length="232" mass="25360">GSFNTCVHQELSVKIFFRAHMPRMKVQVLHFTCIVLAFVTILEKTACGKIRGNSPSHTNLLGVVESLRQSQRPPDLSTVALGSGQGRSPPSQQSAARGRSRSRSPLGPGSSHSGRRQLRRPLSPGSAIPGPCRRQRPSSPEFVAPGETQIGFANPEDRYFLPKRLIRHLGEECNVSTICGDGMCCLELVDSRTCAWLAKRGDRCSVRIFGQVYFGRCPCGLYQGTCEDGICT</sequence>
<feature type="region of interest" description="Disordered" evidence="1">
    <location>
        <begin position="67"/>
        <end position="141"/>
    </location>
</feature>
<name>L7ME65_RHIPC</name>
<dbReference type="AlphaFoldDB" id="L7ME65"/>
<evidence type="ECO:0000313" key="2">
    <source>
        <dbReference type="EMBL" id="JAA62097.1"/>
    </source>
</evidence>
<reference evidence="2" key="2">
    <citation type="journal article" date="2015" name="J. Proteomics">
        <title>Sexual differences in the sialomes of the zebra tick, Rhipicephalus pulchellus.</title>
        <authorList>
            <person name="Tan A.W."/>
            <person name="Francischetti I.M."/>
            <person name="Slovak M."/>
            <person name="Kini R.M."/>
            <person name="Ribeiro J.M."/>
        </authorList>
    </citation>
    <scope>NUCLEOTIDE SEQUENCE</scope>
    <source>
        <tissue evidence="2">Salivary gland</tissue>
    </source>
</reference>
<accession>L7ME65</accession>
<dbReference type="Gene3D" id="2.10.80.10">
    <property type="entry name" value="Lipase, subunit A"/>
    <property type="match status" value="1"/>
</dbReference>
<feature type="non-terminal residue" evidence="2">
    <location>
        <position position="1"/>
    </location>
</feature>
<protein>
    <submittedName>
        <fullName evidence="2">Putative ixodegrin</fullName>
    </submittedName>
</protein>
<feature type="compositionally biased region" description="Low complexity" evidence="1">
    <location>
        <begin position="86"/>
        <end position="112"/>
    </location>
</feature>